<keyword evidence="6 10" id="KW-0863">Zinc-finger</keyword>
<feature type="domain" description="C3H1-type" evidence="12">
    <location>
        <begin position="183"/>
        <end position="205"/>
    </location>
</feature>
<accession>A0A3G2S4D4</accession>
<dbReference type="SMART" id="SM00356">
    <property type="entry name" value="ZnF_C3H1"/>
    <property type="match status" value="5"/>
</dbReference>
<feature type="domain" description="C3H1-type" evidence="12">
    <location>
        <begin position="125"/>
        <end position="153"/>
    </location>
</feature>
<dbReference type="SUPFAM" id="SSF90229">
    <property type="entry name" value="CCCH zinc finger"/>
    <property type="match status" value="1"/>
</dbReference>
<dbReference type="InterPro" id="IPR045348">
    <property type="entry name" value="CPSF4/Yth1"/>
</dbReference>
<protein>
    <recommendedName>
        <fullName evidence="11">mRNA 3'-end-processing protein</fullName>
    </recommendedName>
</protein>
<evidence type="ECO:0000256" key="7">
    <source>
        <dbReference type="ARBA" id="ARBA00022833"/>
    </source>
</evidence>
<dbReference type="FunFam" id="4.10.1000.10:FF:000012">
    <property type="entry name" value="cleavage and polyadenylation specificity factor subunit 4"/>
    <property type="match status" value="1"/>
</dbReference>
<dbReference type="AlphaFoldDB" id="A0A3G2S4D4"/>
<dbReference type="SUPFAM" id="SSF57756">
    <property type="entry name" value="Retrovirus zinc finger-like domains"/>
    <property type="match status" value="1"/>
</dbReference>
<dbReference type="OrthoDB" id="1914176at2759"/>
<feature type="zinc finger region" description="C3H1-type" evidence="10">
    <location>
        <begin position="154"/>
        <end position="181"/>
    </location>
</feature>
<dbReference type="EMBL" id="CP033150">
    <property type="protein sequence ID" value="AYO42874.1"/>
    <property type="molecule type" value="Genomic_DNA"/>
</dbReference>
<evidence type="ECO:0000256" key="1">
    <source>
        <dbReference type="ARBA" id="ARBA00004123"/>
    </source>
</evidence>
<dbReference type="PANTHER" id="PTHR23102:SF24">
    <property type="entry name" value="CLEAVAGE AND POLYADENYLATION SPECIFICITY FACTOR SUBUNIT 4"/>
    <property type="match status" value="1"/>
</dbReference>
<comment type="similarity">
    <text evidence="2 11">Belongs to the CPSF4/YTH1 family.</text>
</comment>
<dbReference type="GO" id="GO:0003723">
    <property type="term" value="F:RNA binding"/>
    <property type="evidence" value="ECO:0007669"/>
    <property type="project" value="UniProtKB-UniRule"/>
</dbReference>
<feature type="domain" description="CCHC-type" evidence="13">
    <location>
        <begin position="280"/>
        <end position="295"/>
    </location>
</feature>
<dbReference type="Pfam" id="PF00098">
    <property type="entry name" value="zf-CCHC"/>
    <property type="match status" value="1"/>
</dbReference>
<dbReference type="InterPro" id="IPR000571">
    <property type="entry name" value="Znf_CCCH"/>
</dbReference>
<evidence type="ECO:0000256" key="4">
    <source>
        <dbReference type="ARBA" id="ARBA00022723"/>
    </source>
</evidence>
<feature type="domain" description="C3H1-type" evidence="12">
    <location>
        <begin position="154"/>
        <end position="181"/>
    </location>
</feature>
<evidence type="ECO:0000256" key="3">
    <source>
        <dbReference type="ARBA" id="ARBA00022664"/>
    </source>
</evidence>
<feature type="zinc finger region" description="C3H1-type" evidence="10">
    <location>
        <begin position="183"/>
        <end position="205"/>
    </location>
</feature>
<dbReference type="GO" id="GO:0031124">
    <property type="term" value="P:mRNA 3'-end processing"/>
    <property type="evidence" value="ECO:0007669"/>
    <property type="project" value="UniProtKB-UniRule"/>
</dbReference>
<dbReference type="InterPro" id="IPR036875">
    <property type="entry name" value="Znf_CCHC_sf"/>
</dbReference>
<evidence type="ECO:0000259" key="13">
    <source>
        <dbReference type="PROSITE" id="PS50158"/>
    </source>
</evidence>
<dbReference type="PANTHER" id="PTHR23102">
    <property type="entry name" value="CLEAVAGE AND POLYADENYLATION SPECIFICITY FACTOR SUBUNIT 4-RELATED"/>
    <property type="match status" value="1"/>
</dbReference>
<comment type="function">
    <text evidence="11">Component of the cleavage factor I (CF I) involved in pre-mRNA 3'-end processing.</text>
</comment>
<dbReference type="VEuPathDB" id="FungiDB:DNF11_1924"/>
<evidence type="ECO:0000256" key="9">
    <source>
        <dbReference type="ARBA" id="ARBA00023242"/>
    </source>
</evidence>
<keyword evidence="3 11" id="KW-0507">mRNA processing</keyword>
<keyword evidence="5 11" id="KW-0677">Repeat</keyword>
<feature type="zinc finger region" description="C3H1-type" evidence="10">
    <location>
        <begin position="125"/>
        <end position="153"/>
    </location>
</feature>
<dbReference type="Gene3D" id="4.10.1000.10">
    <property type="entry name" value="Zinc finger, CCCH-type"/>
    <property type="match status" value="2"/>
</dbReference>
<evidence type="ECO:0000256" key="8">
    <source>
        <dbReference type="ARBA" id="ARBA00022884"/>
    </source>
</evidence>
<dbReference type="SMART" id="SM00343">
    <property type="entry name" value="ZnF_C2HC"/>
    <property type="match status" value="1"/>
</dbReference>
<dbReference type="InterPro" id="IPR001878">
    <property type="entry name" value="Znf_CCHC"/>
</dbReference>
<keyword evidence="8 11" id="KW-0694">RNA-binding</keyword>
<organism evidence="14 15">
    <name type="scientific">Malassezia restricta (strain ATCC 96810 / NBRC 103918 / CBS 7877)</name>
    <name type="common">Seborrheic dermatitis infection agent</name>
    <dbReference type="NCBI Taxonomy" id="425264"/>
    <lineage>
        <taxon>Eukaryota</taxon>
        <taxon>Fungi</taxon>
        <taxon>Dikarya</taxon>
        <taxon>Basidiomycota</taxon>
        <taxon>Ustilaginomycotina</taxon>
        <taxon>Malasseziomycetes</taxon>
        <taxon>Malasseziales</taxon>
        <taxon>Malasseziaceae</taxon>
        <taxon>Malassezia</taxon>
    </lineage>
</organism>
<dbReference type="InterPro" id="IPR036855">
    <property type="entry name" value="Znf_CCCH_sf"/>
</dbReference>
<feature type="domain" description="C3H1-type" evidence="12">
    <location>
        <begin position="98"/>
        <end position="124"/>
    </location>
</feature>
<keyword evidence="7 10" id="KW-0862">Zinc</keyword>
<reference evidence="14 15" key="1">
    <citation type="submission" date="2018-10" db="EMBL/GenBank/DDBJ databases">
        <title>Complete genome sequence of Malassezia restricta CBS 7877.</title>
        <authorList>
            <person name="Morand S.C."/>
            <person name="Bertignac M."/>
            <person name="Iltis A."/>
            <person name="Kolder I."/>
            <person name="Pirovano W."/>
            <person name="Jourdain R."/>
            <person name="Clavaud C."/>
        </authorList>
    </citation>
    <scope>NUCLEOTIDE SEQUENCE [LARGE SCALE GENOMIC DNA]</scope>
    <source>
        <strain evidence="14 15">CBS 7877</strain>
    </source>
</reference>
<feature type="domain" description="C3H1-type" evidence="12">
    <location>
        <begin position="55"/>
        <end position="84"/>
    </location>
</feature>
<evidence type="ECO:0000259" key="12">
    <source>
        <dbReference type="PROSITE" id="PS50103"/>
    </source>
</evidence>
<dbReference type="Gene3D" id="4.10.60.10">
    <property type="entry name" value="Zinc finger, CCHC-type"/>
    <property type="match status" value="1"/>
</dbReference>
<dbReference type="GO" id="GO:0008270">
    <property type="term" value="F:zinc ion binding"/>
    <property type="evidence" value="ECO:0007669"/>
    <property type="project" value="UniProtKB-KW"/>
</dbReference>
<feature type="zinc finger region" description="C3H1-type" evidence="10">
    <location>
        <begin position="55"/>
        <end position="84"/>
    </location>
</feature>
<evidence type="ECO:0000256" key="5">
    <source>
        <dbReference type="ARBA" id="ARBA00022737"/>
    </source>
</evidence>
<feature type="zinc finger region" description="C3H1-type" evidence="10">
    <location>
        <begin position="98"/>
        <end position="124"/>
    </location>
</feature>
<evidence type="ECO:0000256" key="2">
    <source>
        <dbReference type="ARBA" id="ARBA00008907"/>
    </source>
</evidence>
<keyword evidence="15" id="KW-1185">Reference proteome</keyword>
<dbReference type="GO" id="GO:0005634">
    <property type="term" value="C:nucleus"/>
    <property type="evidence" value="ECO:0007669"/>
    <property type="project" value="UniProtKB-SubCell"/>
</dbReference>
<evidence type="ECO:0000313" key="14">
    <source>
        <dbReference type="EMBL" id="AYO42874.1"/>
    </source>
</evidence>
<dbReference type="PROSITE" id="PS50158">
    <property type="entry name" value="ZF_CCHC"/>
    <property type="match status" value="1"/>
</dbReference>
<comment type="subcellular location">
    <subcellularLocation>
        <location evidence="1 11">Nucleus</location>
    </subcellularLocation>
</comment>
<sequence>MTNVLALPVEYVPSHATTSLFSSFRQRRPPSDDDWAHNEFDFEPFVKNDLQIKLETDDQTCPRFQRGRGTCHLGGACTLRHCLTPSPPIPTNQTRDVSRRTVCKHWLRGLCKKGDMCDYLHEYDLRRMPECRFFATFGFCNSTEDCLYVHIEPSVKRRRCERYERGFCELGPQCPKKHVRRTACPYYLAGFCPLGTECNMGHIKPFVPSPESRATTPLLTHRPLTMMEAFGGAPGIQELPTDRHTGRAMIPAKDWAAAAELRKSTASQDMNARKLNDVLCYKCGEYNHFANACPNSARLGLRDRGWRPM</sequence>
<name>A0A3G2S4D4_MALR7</name>
<dbReference type="STRING" id="425264.A0A3G2S4D4"/>
<dbReference type="PROSITE" id="PS50103">
    <property type="entry name" value="ZF_C3H1"/>
    <property type="match status" value="5"/>
</dbReference>
<evidence type="ECO:0000256" key="6">
    <source>
        <dbReference type="ARBA" id="ARBA00022771"/>
    </source>
</evidence>
<evidence type="ECO:0000256" key="10">
    <source>
        <dbReference type="PROSITE-ProRule" id="PRU00723"/>
    </source>
</evidence>
<evidence type="ECO:0000313" key="15">
    <source>
        <dbReference type="Proteomes" id="UP000269793"/>
    </source>
</evidence>
<keyword evidence="4 10" id="KW-0479">Metal-binding</keyword>
<keyword evidence="9 11" id="KW-0539">Nucleus</keyword>
<evidence type="ECO:0000256" key="11">
    <source>
        <dbReference type="RuleBase" id="RU369008"/>
    </source>
</evidence>
<dbReference type="Proteomes" id="UP000269793">
    <property type="component" value="Chromosome III"/>
</dbReference>
<proteinExistence type="inferred from homology"/>
<gene>
    <name evidence="14" type="primary">YTH1</name>
    <name evidence="14" type="ORF">DNF11_1924</name>
</gene>